<keyword evidence="7" id="KW-0902">Two-component regulatory system</keyword>
<dbReference type="CDD" id="cd00075">
    <property type="entry name" value="HATPase"/>
    <property type="match status" value="1"/>
</dbReference>
<dbReference type="GO" id="GO:0005524">
    <property type="term" value="F:ATP binding"/>
    <property type="evidence" value="ECO:0007669"/>
    <property type="project" value="UniProtKB-KW"/>
</dbReference>
<name>A0A6C2U150_PONDE</name>
<comment type="catalytic activity">
    <reaction evidence="1">
        <text>ATP + protein L-histidine = ADP + protein N-phospho-L-histidine.</text>
        <dbReference type="EC" id="2.7.13.3"/>
    </reaction>
</comment>
<dbReference type="InterPro" id="IPR005467">
    <property type="entry name" value="His_kinase_dom"/>
</dbReference>
<accession>A0A6C2U150</accession>
<dbReference type="SMART" id="SM00387">
    <property type="entry name" value="HATPase_c"/>
    <property type="match status" value="1"/>
</dbReference>
<dbReference type="SUPFAM" id="SSF55874">
    <property type="entry name" value="ATPase domain of HSP90 chaperone/DNA topoisomerase II/histidine kinase"/>
    <property type="match status" value="1"/>
</dbReference>
<keyword evidence="6" id="KW-0067">ATP-binding</keyword>
<dbReference type="Proteomes" id="UP000366872">
    <property type="component" value="Unassembled WGS sequence"/>
</dbReference>
<dbReference type="GO" id="GO:0000160">
    <property type="term" value="P:phosphorelay signal transduction system"/>
    <property type="evidence" value="ECO:0007669"/>
    <property type="project" value="UniProtKB-KW"/>
</dbReference>
<dbReference type="AlphaFoldDB" id="A0A6C2U150"/>
<proteinExistence type="predicted"/>
<evidence type="ECO:0000256" key="2">
    <source>
        <dbReference type="ARBA" id="ARBA00012438"/>
    </source>
</evidence>
<evidence type="ECO:0000256" key="3">
    <source>
        <dbReference type="ARBA" id="ARBA00022679"/>
    </source>
</evidence>
<dbReference type="EMBL" id="CAAHFG010000001">
    <property type="protein sequence ID" value="VGO13700.1"/>
    <property type="molecule type" value="Genomic_DNA"/>
</dbReference>
<evidence type="ECO:0000256" key="6">
    <source>
        <dbReference type="ARBA" id="ARBA00022840"/>
    </source>
</evidence>
<dbReference type="PANTHER" id="PTHR43065">
    <property type="entry name" value="SENSOR HISTIDINE KINASE"/>
    <property type="match status" value="1"/>
</dbReference>
<evidence type="ECO:0000256" key="1">
    <source>
        <dbReference type="ARBA" id="ARBA00000085"/>
    </source>
</evidence>
<dbReference type="PANTHER" id="PTHR43065:SF46">
    <property type="entry name" value="C4-DICARBOXYLATE TRANSPORT SENSOR PROTEIN DCTB"/>
    <property type="match status" value="1"/>
</dbReference>
<dbReference type="PRINTS" id="PR00344">
    <property type="entry name" value="BCTRLSENSOR"/>
</dbReference>
<reference evidence="9 10" key="1">
    <citation type="submission" date="2019-04" db="EMBL/GenBank/DDBJ databases">
        <authorList>
            <person name="Van Vliet M D."/>
        </authorList>
    </citation>
    <scope>NUCLEOTIDE SEQUENCE [LARGE SCALE GENOMIC DNA]</scope>
    <source>
        <strain evidence="9 10">F1</strain>
    </source>
</reference>
<organism evidence="9 10">
    <name type="scientific">Pontiella desulfatans</name>
    <dbReference type="NCBI Taxonomy" id="2750659"/>
    <lineage>
        <taxon>Bacteria</taxon>
        <taxon>Pseudomonadati</taxon>
        <taxon>Kiritimatiellota</taxon>
        <taxon>Kiritimatiellia</taxon>
        <taxon>Kiritimatiellales</taxon>
        <taxon>Pontiellaceae</taxon>
        <taxon>Pontiella</taxon>
    </lineage>
</organism>
<dbReference type="GO" id="GO:0004673">
    <property type="term" value="F:protein histidine kinase activity"/>
    <property type="evidence" value="ECO:0007669"/>
    <property type="project" value="UniProtKB-EC"/>
</dbReference>
<evidence type="ECO:0000259" key="8">
    <source>
        <dbReference type="PROSITE" id="PS50109"/>
    </source>
</evidence>
<keyword evidence="4" id="KW-0547">Nucleotide-binding</keyword>
<dbReference type="EC" id="2.7.13.3" evidence="2"/>
<evidence type="ECO:0000256" key="7">
    <source>
        <dbReference type="ARBA" id="ARBA00023012"/>
    </source>
</evidence>
<sequence>MHATICDLITDLVQNSIEASASEITLNVEETGTNLKVVIADNGKGMSAETLEKAKDPFWSDGLKHKHRKVGLGLPFLFQTSEMTGGTAGIESEEGVGTTVTFNLDPANVDLPMFGNFTTAAVTLMTYGFDGNLTIRRSLGGKEYEVSKHELIEALGDLNDLESLTLLKQFICSQEEELGTL</sequence>
<evidence type="ECO:0000256" key="5">
    <source>
        <dbReference type="ARBA" id="ARBA00022777"/>
    </source>
</evidence>
<keyword evidence="5 9" id="KW-0418">Kinase</keyword>
<dbReference type="Gene3D" id="3.30.565.10">
    <property type="entry name" value="Histidine kinase-like ATPase, C-terminal domain"/>
    <property type="match status" value="1"/>
</dbReference>
<protein>
    <recommendedName>
        <fullName evidence="2">histidine kinase</fullName>
        <ecNumber evidence="2">2.7.13.3</ecNumber>
    </recommendedName>
</protein>
<evidence type="ECO:0000313" key="10">
    <source>
        <dbReference type="Proteomes" id="UP000366872"/>
    </source>
</evidence>
<evidence type="ECO:0000256" key="4">
    <source>
        <dbReference type="ARBA" id="ARBA00022741"/>
    </source>
</evidence>
<dbReference type="InterPro" id="IPR036890">
    <property type="entry name" value="HATPase_C_sf"/>
</dbReference>
<keyword evidence="3" id="KW-0808">Transferase</keyword>
<dbReference type="InterPro" id="IPR004358">
    <property type="entry name" value="Sig_transdc_His_kin-like_C"/>
</dbReference>
<dbReference type="InterPro" id="IPR003594">
    <property type="entry name" value="HATPase_dom"/>
</dbReference>
<evidence type="ECO:0000313" key="9">
    <source>
        <dbReference type="EMBL" id="VGO13700.1"/>
    </source>
</evidence>
<keyword evidence="10" id="KW-1185">Reference proteome</keyword>
<gene>
    <name evidence="9" type="primary">divJ</name>
    <name evidence="9" type="ORF">PDESU_02257</name>
</gene>
<feature type="domain" description="Histidine kinase" evidence="8">
    <location>
        <begin position="1"/>
        <end position="108"/>
    </location>
</feature>
<dbReference type="PROSITE" id="PS50109">
    <property type="entry name" value="HIS_KIN"/>
    <property type="match status" value="1"/>
</dbReference>
<dbReference type="Pfam" id="PF02518">
    <property type="entry name" value="HATPase_c"/>
    <property type="match status" value="1"/>
</dbReference>
<dbReference type="RefSeq" id="WP_136079248.1">
    <property type="nucleotide sequence ID" value="NZ_CAAHFG010000001.1"/>
</dbReference>